<evidence type="ECO:0000256" key="2">
    <source>
        <dbReference type="ARBA" id="ARBA00023235"/>
    </source>
</evidence>
<dbReference type="RefSeq" id="WP_020952257.1">
    <property type="nucleotide sequence ID" value="NC_022049.1"/>
</dbReference>
<name>S5XZQ3_PARAH</name>
<dbReference type="EMBL" id="CP006652">
    <property type="protein sequence ID" value="AGT10772.1"/>
    <property type="molecule type" value="Genomic_DNA"/>
</dbReference>
<proteinExistence type="inferred from homology"/>
<protein>
    <submittedName>
        <fullName evidence="3">Aspartate racemase</fullName>
        <ecNumber evidence="3">5.1.1.13</ecNumber>
    </submittedName>
</protein>
<dbReference type="PANTHER" id="PTHR21198:SF7">
    <property type="entry name" value="ASPARTATE-GLUTAMATE RACEMASE FAMILY"/>
    <property type="match status" value="1"/>
</dbReference>
<dbReference type="Gene3D" id="3.40.50.1860">
    <property type="match status" value="2"/>
</dbReference>
<accession>S5XZQ3</accession>
<reference evidence="3 4" key="1">
    <citation type="journal article" date="2014" name="BMC Genomics">
        <title>Architecture and functions of a multipartite genome of the methylotrophic bacterium Paracoccus aminophilus JCM 7686, containing primary and secondary chromids.</title>
        <authorList>
            <person name="Dziewit L."/>
            <person name="Czarnecki J."/>
            <person name="Wibberg D."/>
            <person name="Radlinska M."/>
            <person name="Mrozek P."/>
            <person name="Szymczak M."/>
            <person name="Schluter A."/>
            <person name="Puhler A."/>
            <person name="Bartosik D."/>
        </authorList>
    </citation>
    <scope>NUCLEOTIDE SEQUENCE [LARGE SCALE GENOMIC DNA]</scope>
    <source>
        <strain evidence="3">JCM 7686</strain>
        <plasmid evidence="4">Plasmid pAMI4</plasmid>
    </source>
</reference>
<evidence type="ECO:0000313" key="3">
    <source>
        <dbReference type="EMBL" id="AGT10772.1"/>
    </source>
</evidence>
<dbReference type="Pfam" id="PF01177">
    <property type="entry name" value="Asp_Glu_race"/>
    <property type="match status" value="1"/>
</dbReference>
<organism evidence="3 4">
    <name type="scientific">Paracoccus aminophilus JCM 7686</name>
    <dbReference type="NCBI Taxonomy" id="1367847"/>
    <lineage>
        <taxon>Bacteria</taxon>
        <taxon>Pseudomonadati</taxon>
        <taxon>Pseudomonadota</taxon>
        <taxon>Alphaproteobacteria</taxon>
        <taxon>Rhodobacterales</taxon>
        <taxon>Paracoccaceae</taxon>
        <taxon>Paracoccus</taxon>
    </lineage>
</organism>
<dbReference type="Proteomes" id="UP000015480">
    <property type="component" value="Plasmid pAMI4"/>
</dbReference>
<dbReference type="HOGENOM" id="CLU_055360_2_1_5"/>
<gene>
    <name evidence="3" type="ORF">JCM7686_pAMI4p081</name>
</gene>
<comment type="similarity">
    <text evidence="1">Belongs to the aspartate/glutamate racemases family.</text>
</comment>
<keyword evidence="3" id="KW-0614">Plasmid</keyword>
<dbReference type="eggNOG" id="COG1794">
    <property type="taxonomic scope" value="Bacteria"/>
</dbReference>
<geneLocation type="plasmid" evidence="3 4">
    <name>pAMI4</name>
</geneLocation>
<keyword evidence="4" id="KW-1185">Reference proteome</keyword>
<dbReference type="InterPro" id="IPR004380">
    <property type="entry name" value="Asp_race"/>
</dbReference>
<dbReference type="SUPFAM" id="SSF53681">
    <property type="entry name" value="Aspartate/glutamate racemase"/>
    <property type="match status" value="2"/>
</dbReference>
<keyword evidence="2 3" id="KW-0413">Isomerase</keyword>
<dbReference type="InterPro" id="IPR001920">
    <property type="entry name" value="Asp/Glu_race"/>
</dbReference>
<sequence length="237" mass="24541">MSMGAKKRVGILGGMGPEATILLMQKVLAAVRGGAEGDHIPLIVHQNPQVPSRIARLIEGQGDGRGEDPGPVLAAMARDLQAAGAEALAMPCNTAHHYLPEIAAACRLPFIDMVARAADRAIELTPQGGRIGILASPAVRQVGLYDRALAARGRVAAYPRDDAPVLDAIRQIKAAGAGDAARDELRRASADLAAQGVTVQMLACTELSLIPEAVAVGVTSFDTLDCLTEGIVAFSKG</sequence>
<dbReference type="PATRIC" id="fig|1367847.3.peg.3709"/>
<dbReference type="InterPro" id="IPR015942">
    <property type="entry name" value="Asp/Glu/hydantoin_racemase"/>
</dbReference>
<dbReference type="KEGG" id="pami:JCM7686_pAMI4p081"/>
<dbReference type="PANTHER" id="PTHR21198">
    <property type="entry name" value="GLUTAMATE RACEMASE"/>
    <property type="match status" value="1"/>
</dbReference>
<dbReference type="NCBIfam" id="TIGR00035">
    <property type="entry name" value="asp_race"/>
    <property type="match status" value="1"/>
</dbReference>
<dbReference type="AlphaFoldDB" id="S5XZQ3"/>
<evidence type="ECO:0000256" key="1">
    <source>
        <dbReference type="ARBA" id="ARBA00007847"/>
    </source>
</evidence>
<evidence type="ECO:0000313" key="4">
    <source>
        <dbReference type="Proteomes" id="UP000015480"/>
    </source>
</evidence>
<dbReference type="GO" id="GO:0047689">
    <property type="term" value="F:aspartate racemase activity"/>
    <property type="evidence" value="ECO:0007669"/>
    <property type="project" value="UniProtKB-EC"/>
</dbReference>
<dbReference type="EC" id="5.1.1.13" evidence="3"/>